<evidence type="ECO:0000313" key="2">
    <source>
        <dbReference type="Proteomes" id="UP000248817"/>
    </source>
</evidence>
<dbReference type="AlphaFoldDB" id="A0A2V5I3E4"/>
<keyword evidence="2" id="KW-1185">Reference proteome</keyword>
<proteinExistence type="predicted"/>
<protein>
    <submittedName>
        <fullName evidence="1">Uncharacterized protein</fullName>
    </submittedName>
</protein>
<accession>A0A2V5I3E4</accession>
<evidence type="ECO:0000313" key="1">
    <source>
        <dbReference type="EMBL" id="PYI31229.1"/>
    </source>
</evidence>
<reference evidence="1 2" key="1">
    <citation type="submission" date="2018-02" db="EMBL/GenBank/DDBJ databases">
        <title>The genomes of Aspergillus section Nigri reveals drivers in fungal speciation.</title>
        <authorList>
            <consortium name="DOE Joint Genome Institute"/>
            <person name="Vesth T.C."/>
            <person name="Nybo J."/>
            <person name="Theobald S."/>
            <person name="Brandl J."/>
            <person name="Frisvad J.C."/>
            <person name="Nielsen K.F."/>
            <person name="Lyhne E.K."/>
            <person name="Kogle M.E."/>
            <person name="Kuo A."/>
            <person name="Riley R."/>
            <person name="Clum A."/>
            <person name="Nolan M."/>
            <person name="Lipzen A."/>
            <person name="Salamov A."/>
            <person name="Henrissat B."/>
            <person name="Wiebenga A."/>
            <person name="De vries R.P."/>
            <person name="Grigoriev I.V."/>
            <person name="Mortensen U.H."/>
            <person name="Andersen M.R."/>
            <person name="Baker S.E."/>
        </authorList>
    </citation>
    <scope>NUCLEOTIDE SEQUENCE [LARGE SCALE GENOMIC DNA]</scope>
    <source>
        <strain evidence="1 2">CBS 114.80</strain>
    </source>
</reference>
<sequence>MKVWRGSCTFNLSVCTAVGLVGPCDHVAQLSLSLSLSLSGGKLGFVVFPGCSMSIMMQRSYSPQGLLWQGKEEVARRMSINLSTSCVVYMKILSVRRWR</sequence>
<name>A0A2V5I3E4_9EURO</name>
<organism evidence="1 2">
    <name type="scientific">Aspergillus indologenus CBS 114.80</name>
    <dbReference type="NCBI Taxonomy" id="1450541"/>
    <lineage>
        <taxon>Eukaryota</taxon>
        <taxon>Fungi</taxon>
        <taxon>Dikarya</taxon>
        <taxon>Ascomycota</taxon>
        <taxon>Pezizomycotina</taxon>
        <taxon>Eurotiomycetes</taxon>
        <taxon>Eurotiomycetidae</taxon>
        <taxon>Eurotiales</taxon>
        <taxon>Aspergillaceae</taxon>
        <taxon>Aspergillus</taxon>
        <taxon>Aspergillus subgen. Circumdati</taxon>
    </lineage>
</organism>
<dbReference type="EMBL" id="KZ825505">
    <property type="protein sequence ID" value="PYI31229.1"/>
    <property type="molecule type" value="Genomic_DNA"/>
</dbReference>
<dbReference type="Proteomes" id="UP000248817">
    <property type="component" value="Unassembled WGS sequence"/>
</dbReference>
<gene>
    <name evidence="1" type="ORF">BP00DRAFT_178381</name>
</gene>